<evidence type="ECO:0000256" key="1">
    <source>
        <dbReference type="SAM" id="Phobius"/>
    </source>
</evidence>
<protein>
    <submittedName>
        <fullName evidence="2">Uncharacterized protein</fullName>
    </submittedName>
</protein>
<reference evidence="2 3" key="1">
    <citation type="submission" date="2020-04" db="EMBL/GenBank/DDBJ databases">
        <authorList>
            <person name="De Canck E."/>
        </authorList>
    </citation>
    <scope>NUCLEOTIDE SEQUENCE [LARGE SCALE GENOMIC DNA]</scope>
    <source>
        <strain evidence="2 3">LMG 3458</strain>
    </source>
</reference>
<keyword evidence="1" id="KW-0812">Transmembrane</keyword>
<keyword evidence="1" id="KW-0472">Membrane</keyword>
<dbReference type="Proteomes" id="UP000494111">
    <property type="component" value="Unassembled WGS sequence"/>
</dbReference>
<accession>A0A6S7A2M2</accession>
<sequence>MKIRRYLFGIIVSFALAGFLAFLGIVAVTADNLGWGAVALLSYAVMFGGPAAIVLVATWVVYLVRDRGNVPARVHALMFLPTLLAVLIVPVDDSIRQGRADRFRQGNPAIAETHVNLAGQPLGLDFRQASSSSGGSQWLEPASGAQTGFTSLRRYPSPDVVAAGTFPYDGDRLKADATRYAYFNFDGTPTGVDLPLQRLPYPDLSRLVAAFAYGEAALMVHQYFHYADHVEVAPGLARFAGTTEDAMSAAAIAGLTLFSLENYTPQTLVRVEINGQTLDLQGPARSLAGMHCDPPRGSSPAVADLDAPLTVRWQTREDAPAWHEAKVAVPPFGAASKADGGKPSLPQVRLYVLPDGSVAAERYREIRARGGDLALRTTGVPQAAKAHTMCGGAYANYNSQTVKLLAD</sequence>
<feature type="transmembrane region" description="Helical" evidence="1">
    <location>
        <begin position="40"/>
        <end position="62"/>
    </location>
</feature>
<evidence type="ECO:0000313" key="2">
    <source>
        <dbReference type="EMBL" id="CAB3707409.1"/>
    </source>
</evidence>
<feature type="transmembrane region" description="Helical" evidence="1">
    <location>
        <begin position="74"/>
        <end position="91"/>
    </location>
</feature>
<keyword evidence="1" id="KW-1133">Transmembrane helix</keyword>
<dbReference type="RefSeq" id="WP_175192965.1">
    <property type="nucleotide sequence ID" value="NZ_CADIJO010000009.1"/>
</dbReference>
<dbReference type="EMBL" id="CADIJO010000009">
    <property type="protein sequence ID" value="CAB3707409.1"/>
    <property type="molecule type" value="Genomic_DNA"/>
</dbReference>
<organism evidence="2 3">
    <name type="scientific">Achromobacter deleyi</name>
    <dbReference type="NCBI Taxonomy" id="1353891"/>
    <lineage>
        <taxon>Bacteria</taxon>
        <taxon>Pseudomonadati</taxon>
        <taxon>Pseudomonadota</taxon>
        <taxon>Betaproteobacteria</taxon>
        <taxon>Burkholderiales</taxon>
        <taxon>Alcaligenaceae</taxon>
        <taxon>Achromobacter</taxon>
    </lineage>
</organism>
<name>A0A6S7A2M2_9BURK</name>
<feature type="transmembrane region" description="Helical" evidence="1">
    <location>
        <begin position="7"/>
        <end position="28"/>
    </location>
</feature>
<proteinExistence type="predicted"/>
<gene>
    <name evidence="2" type="ORF">LMG3458_03011</name>
</gene>
<evidence type="ECO:0000313" key="3">
    <source>
        <dbReference type="Proteomes" id="UP000494111"/>
    </source>
</evidence>
<dbReference type="AlphaFoldDB" id="A0A6S7A2M2"/>